<gene>
    <name evidence="2" type="ORF">D1O30_13005</name>
</gene>
<accession>A0A3M9XUU3</accession>
<evidence type="ECO:0000313" key="2">
    <source>
        <dbReference type="EMBL" id="RNJ51774.1"/>
    </source>
</evidence>
<organism evidence="2 3">
    <name type="scientific">Methylocystis hirsuta</name>
    <dbReference type="NCBI Taxonomy" id="369798"/>
    <lineage>
        <taxon>Bacteria</taxon>
        <taxon>Pseudomonadati</taxon>
        <taxon>Pseudomonadota</taxon>
        <taxon>Alphaproteobacteria</taxon>
        <taxon>Hyphomicrobiales</taxon>
        <taxon>Methylocystaceae</taxon>
        <taxon>Methylocystis</taxon>
    </lineage>
</organism>
<protein>
    <recommendedName>
        <fullName evidence="1">AbiEi antitoxin N-terminal domain-containing protein</fullName>
    </recommendedName>
</protein>
<dbReference type="EMBL" id="QWDD01000001">
    <property type="protein sequence ID" value="RNJ51774.1"/>
    <property type="molecule type" value="Genomic_DNA"/>
</dbReference>
<keyword evidence="3" id="KW-1185">Reference proteome</keyword>
<reference evidence="2 3" key="1">
    <citation type="submission" date="2018-08" db="EMBL/GenBank/DDBJ databases">
        <title>Genome sequence of Methylocystis hirsuta CSC1, a methanotroph able to accumulate PHAs.</title>
        <authorList>
            <person name="Bordel S."/>
            <person name="Rodriguez E."/>
            <person name="Gancedo J."/>
            <person name="Munoz R."/>
        </authorList>
    </citation>
    <scope>NUCLEOTIDE SEQUENCE [LARGE SCALE GENOMIC DNA]</scope>
    <source>
        <strain evidence="2 3">CSC1</strain>
    </source>
</reference>
<dbReference type="AlphaFoldDB" id="A0A3M9XUU3"/>
<feature type="domain" description="AbiEi antitoxin N-terminal" evidence="1">
    <location>
        <begin position="25"/>
        <end position="69"/>
    </location>
</feature>
<dbReference type="Proteomes" id="UP000268623">
    <property type="component" value="Unassembled WGS sequence"/>
</dbReference>
<proteinExistence type="predicted"/>
<comment type="caution">
    <text evidence="2">The sequence shown here is derived from an EMBL/GenBank/DDBJ whole genome shotgun (WGS) entry which is preliminary data.</text>
</comment>
<sequence>MRKRDRDRAEALRLAGGPPPSLRDRAVALARERGEVRTRDLTAAGIPRCYLSRMCEEGLLVKVGHGRYRAAILKAA</sequence>
<dbReference type="OrthoDB" id="7477186at2"/>
<dbReference type="InterPro" id="IPR025159">
    <property type="entry name" value="AbiEi_N"/>
</dbReference>
<name>A0A3M9XUU3_9HYPH</name>
<evidence type="ECO:0000313" key="3">
    <source>
        <dbReference type="Proteomes" id="UP000268623"/>
    </source>
</evidence>
<dbReference type="Pfam" id="PF13338">
    <property type="entry name" value="AbiEi_4"/>
    <property type="match status" value="1"/>
</dbReference>
<evidence type="ECO:0000259" key="1">
    <source>
        <dbReference type="Pfam" id="PF13338"/>
    </source>
</evidence>